<evidence type="ECO:0000313" key="1">
    <source>
        <dbReference type="EMBL" id="MFD1926899.1"/>
    </source>
</evidence>
<dbReference type="Proteomes" id="UP001597218">
    <property type="component" value="Unassembled WGS sequence"/>
</dbReference>
<dbReference type="RefSeq" id="WP_381535549.1">
    <property type="nucleotide sequence ID" value="NZ_JBHUGI010000004.1"/>
</dbReference>
<comment type="caution">
    <text evidence="1">The sequence shown here is derived from an EMBL/GenBank/DDBJ whole genome shotgun (WGS) entry which is preliminary data.</text>
</comment>
<keyword evidence="2" id="KW-1185">Reference proteome</keyword>
<dbReference type="EMBL" id="JBHUGI010000004">
    <property type="protein sequence ID" value="MFD1926899.1"/>
    <property type="molecule type" value="Genomic_DNA"/>
</dbReference>
<evidence type="ECO:0000313" key="2">
    <source>
        <dbReference type="Proteomes" id="UP001597218"/>
    </source>
</evidence>
<protein>
    <submittedName>
        <fullName evidence="1">Competence protein ComK</fullName>
    </submittedName>
</protein>
<accession>A0ABW4SD91</accession>
<organism evidence="1 2">
    <name type="scientific">Sporosarcina siberiensis</name>
    <dbReference type="NCBI Taxonomy" id="1365606"/>
    <lineage>
        <taxon>Bacteria</taxon>
        <taxon>Bacillati</taxon>
        <taxon>Bacillota</taxon>
        <taxon>Bacilli</taxon>
        <taxon>Bacillales</taxon>
        <taxon>Caryophanaceae</taxon>
        <taxon>Sporosarcina</taxon>
    </lineage>
</organism>
<proteinExistence type="predicted"/>
<reference evidence="2" key="1">
    <citation type="journal article" date="2019" name="Int. J. Syst. Evol. Microbiol.">
        <title>The Global Catalogue of Microorganisms (GCM) 10K type strain sequencing project: providing services to taxonomists for standard genome sequencing and annotation.</title>
        <authorList>
            <consortium name="The Broad Institute Genomics Platform"/>
            <consortium name="The Broad Institute Genome Sequencing Center for Infectious Disease"/>
            <person name="Wu L."/>
            <person name="Ma J."/>
        </authorList>
    </citation>
    <scope>NUCLEOTIDE SEQUENCE [LARGE SCALE GENOMIC DNA]</scope>
    <source>
        <strain evidence="2">CGMCC 4.7177</strain>
    </source>
</reference>
<dbReference type="InterPro" id="IPR010461">
    <property type="entry name" value="ComK"/>
</dbReference>
<name>A0ABW4SD91_9BACL</name>
<gene>
    <name evidence="1" type="ORF">ACFSFY_02260</name>
</gene>
<dbReference type="Pfam" id="PF06338">
    <property type="entry name" value="ComK"/>
    <property type="match status" value="1"/>
</dbReference>
<sequence length="176" mass="20588">MNRSGTYVIKRETMYFNPKHDKHGYLYTHIVETDRVLKIALSPTELIDQNLRYFGSSFKGASQGSRAILGNVTMCPIVANEKLDFYWFPTKSPTSPNCIWFALHHIDRHESICKKKTKVFLSNGTTLDIELSAYSFERKIQRAYKLKYKIEERTRLNSVFVNESNVLYDIYKQDVD</sequence>